<evidence type="ECO:0000256" key="2">
    <source>
        <dbReference type="ARBA" id="ARBA00022605"/>
    </source>
</evidence>
<feature type="domain" description="2,3,4,5-tetrahydropyridine-2,6-dicarboxylate N-succinyltransferase middle" evidence="7">
    <location>
        <begin position="227"/>
        <end position="266"/>
    </location>
</feature>
<evidence type="ECO:0000256" key="3">
    <source>
        <dbReference type="ARBA" id="ARBA00022679"/>
    </source>
</evidence>
<dbReference type="EMBL" id="NXLQ01000001">
    <property type="protein sequence ID" value="RDU67594.1"/>
    <property type="molecule type" value="Genomic_DNA"/>
</dbReference>
<keyword evidence="1" id="KW-0963">Cytoplasm</keyword>
<sequence length="450" mass="50466">MLQFDSIKTKDDFKLFVEEFYQKYPKPKCFGICRSIQSAFDKNKTITLNFPFLNFENNFGSFAVFVSSAELTTIQNETIVDIDLKFIIRALCFYYPFIIEELEKIQNTELLQEFQNFYQQAVADIHKFSDSDNLYFLKSYWANVFQYIGKTHKNIQIILESFVLLRLMLPPQDELYDPKKPHFQFVAFVEDKKTESLQVAYAKLHALSQGYAPLRSLNLDGIFGLFPNLAWSGNMPYELEYLRENEIHLKMKGRFPCIDYIDKFPRYLMQVLPQADNIRILDTAKTRFGAFLGAGYTQMPGASYVNFNSGSLGACMNEGRISSSVIVGEGTDIGGGASILGVLSGGNTTPISIGKNCLLGANSVTGISLGNGCIVDAGISILSGSIVSIDSAEAHKIQEINSDFVIESNGLYKGVKLSGLHGIHFRITSQDSKLIAFRSAREIKLNTDLH</sequence>
<dbReference type="GO" id="GO:0009089">
    <property type="term" value="P:lysine biosynthetic process via diaminopimelate"/>
    <property type="evidence" value="ECO:0007669"/>
    <property type="project" value="UniProtKB-UniPathway"/>
</dbReference>
<evidence type="ECO:0000256" key="4">
    <source>
        <dbReference type="ARBA" id="ARBA00022915"/>
    </source>
</evidence>
<dbReference type="InterPro" id="IPR011004">
    <property type="entry name" value="Trimer_LpxA-like_sf"/>
</dbReference>
<dbReference type="Gene3D" id="3.30.70.2010">
    <property type="match status" value="1"/>
</dbReference>
<dbReference type="UniPathway" id="UPA00034">
    <property type="reaction ID" value="UER00019"/>
</dbReference>
<comment type="caution">
    <text evidence="8">The sequence shown here is derived from an EMBL/GenBank/DDBJ whole genome shotgun (WGS) entry which is preliminary data.</text>
</comment>
<dbReference type="HAMAP" id="MF_02122">
    <property type="entry name" value="DapD_type2"/>
    <property type="match status" value="1"/>
</dbReference>
<dbReference type="OrthoDB" id="9782799at2"/>
<dbReference type="SUPFAM" id="SSF51161">
    <property type="entry name" value="Trimeric LpxA-like enzymes"/>
    <property type="match status" value="1"/>
</dbReference>
<dbReference type="Gene3D" id="3.30.60.70">
    <property type="entry name" value="Trimeric LpxA-like enzymes"/>
    <property type="match status" value="1"/>
</dbReference>
<dbReference type="GO" id="GO:0019877">
    <property type="term" value="P:diaminopimelate biosynthetic process"/>
    <property type="evidence" value="ECO:0007669"/>
    <property type="project" value="UniProtKB-KW"/>
</dbReference>
<organism evidence="8 9">
    <name type="scientific">Helicobacter didelphidarum</name>
    <dbReference type="NCBI Taxonomy" id="2040648"/>
    <lineage>
        <taxon>Bacteria</taxon>
        <taxon>Pseudomonadati</taxon>
        <taxon>Campylobacterota</taxon>
        <taxon>Epsilonproteobacteria</taxon>
        <taxon>Campylobacterales</taxon>
        <taxon>Helicobacteraceae</taxon>
        <taxon>Helicobacter</taxon>
    </lineage>
</organism>
<reference evidence="8 9" key="1">
    <citation type="submission" date="2018-04" db="EMBL/GenBank/DDBJ databases">
        <title>Novel Campyloabacter and Helicobacter Species and Strains.</title>
        <authorList>
            <person name="Mannion A.J."/>
            <person name="Shen Z."/>
            <person name="Fox J.G."/>
        </authorList>
    </citation>
    <scope>NUCLEOTIDE SEQUENCE [LARGE SCALE GENOMIC DNA]</scope>
    <source>
        <strain evidence="8 9">MIT 17-337</strain>
    </source>
</reference>
<protein>
    <submittedName>
        <fullName evidence="8">DapD</fullName>
    </submittedName>
</protein>
<keyword evidence="9" id="KW-1185">Reference proteome</keyword>
<accession>A0A3D8ISJ3</accession>
<evidence type="ECO:0000313" key="9">
    <source>
        <dbReference type="Proteomes" id="UP000256379"/>
    </source>
</evidence>
<dbReference type="GO" id="GO:0008666">
    <property type="term" value="F:2,3,4,5-tetrahydropyridine-2,6-dicarboxylate N-succinyltransferase activity"/>
    <property type="evidence" value="ECO:0007669"/>
    <property type="project" value="InterPro"/>
</dbReference>
<keyword evidence="2" id="KW-0028">Amino-acid biosynthesis</keyword>
<dbReference type="Gene3D" id="2.160.10.10">
    <property type="entry name" value="Hexapeptide repeat proteins"/>
    <property type="match status" value="1"/>
</dbReference>
<dbReference type="Pfam" id="PF14602">
    <property type="entry name" value="Hexapep_2"/>
    <property type="match status" value="1"/>
</dbReference>
<name>A0A3D8ISJ3_9HELI</name>
<dbReference type="InterPro" id="IPR001451">
    <property type="entry name" value="Hexapep"/>
</dbReference>
<keyword evidence="4" id="KW-0220">Diaminopimelate biosynthesis</keyword>
<gene>
    <name evidence="8" type="ORF">CQA53_00880</name>
</gene>
<dbReference type="InterPro" id="IPR038361">
    <property type="entry name" value="THDPS_M_sf"/>
</dbReference>
<dbReference type="Proteomes" id="UP000256379">
    <property type="component" value="Unassembled WGS sequence"/>
</dbReference>
<proteinExistence type="inferred from homology"/>
<dbReference type="RefSeq" id="WP_115542120.1">
    <property type="nucleotide sequence ID" value="NZ_NXLQ01000001.1"/>
</dbReference>
<evidence type="ECO:0000259" key="7">
    <source>
        <dbReference type="Pfam" id="PF14789"/>
    </source>
</evidence>
<dbReference type="Pfam" id="PF14790">
    <property type="entry name" value="THDPS_N"/>
    <property type="match status" value="2"/>
</dbReference>
<evidence type="ECO:0000256" key="6">
    <source>
        <dbReference type="ARBA" id="ARBA00023315"/>
    </source>
</evidence>
<dbReference type="AlphaFoldDB" id="A0A3D8ISJ3"/>
<evidence type="ECO:0000313" key="8">
    <source>
        <dbReference type="EMBL" id="RDU67594.1"/>
    </source>
</evidence>
<keyword evidence="3" id="KW-0808">Transferase</keyword>
<keyword evidence="5" id="KW-0457">Lysine biosynthesis</keyword>
<evidence type="ECO:0000256" key="5">
    <source>
        <dbReference type="ARBA" id="ARBA00023154"/>
    </source>
</evidence>
<dbReference type="InterPro" id="IPR026586">
    <property type="entry name" value="Type2_DapD"/>
</dbReference>
<evidence type="ECO:0000256" key="1">
    <source>
        <dbReference type="ARBA" id="ARBA00022490"/>
    </source>
</evidence>
<keyword evidence="6" id="KW-0012">Acyltransferase</keyword>
<dbReference type="Pfam" id="PF14789">
    <property type="entry name" value="THDPS_M"/>
    <property type="match status" value="1"/>
</dbReference>
<dbReference type="InterPro" id="IPR032784">
    <property type="entry name" value="THDPS_M"/>
</dbReference>
<dbReference type="CDD" id="cd04649">
    <property type="entry name" value="LbH_THP_succinylT_putative"/>
    <property type="match status" value="1"/>
</dbReference>